<dbReference type="Proteomes" id="UP000001631">
    <property type="component" value="Unassembled WGS sequence"/>
</dbReference>
<evidence type="ECO:0000313" key="3">
    <source>
        <dbReference type="Proteomes" id="UP000001631"/>
    </source>
</evidence>
<name>C0NYZ0_AJECG</name>
<reference evidence="2" key="1">
    <citation type="submission" date="2009-02" db="EMBL/GenBank/DDBJ databases">
        <title>The Genome Sequence of Ajellomyces capsulatus strain G186AR.</title>
        <authorList>
            <consortium name="The Broad Institute Genome Sequencing Platform"/>
            <person name="Champion M."/>
            <person name="Cuomo C."/>
            <person name="Ma L.-J."/>
            <person name="Henn M.R."/>
            <person name="Sil A."/>
            <person name="Goldman B."/>
            <person name="Young S.K."/>
            <person name="Kodira C.D."/>
            <person name="Zeng Q."/>
            <person name="Koehrsen M."/>
            <person name="Alvarado L."/>
            <person name="Berlin A."/>
            <person name="Borenstein D."/>
            <person name="Chen Z."/>
            <person name="Engels R."/>
            <person name="Freedman E."/>
            <person name="Gellesch M."/>
            <person name="Goldberg J."/>
            <person name="Griggs A."/>
            <person name="Gujja S."/>
            <person name="Heiman D."/>
            <person name="Hepburn T."/>
            <person name="Howarth C."/>
            <person name="Jen D."/>
            <person name="Larson L."/>
            <person name="Lewis B."/>
            <person name="Mehta T."/>
            <person name="Park D."/>
            <person name="Pearson M."/>
            <person name="Roberts A."/>
            <person name="Saif S."/>
            <person name="Shea T."/>
            <person name="Shenoy N."/>
            <person name="Sisk P."/>
            <person name="Stolte C."/>
            <person name="Sykes S."/>
            <person name="Walk T."/>
            <person name="White J."/>
            <person name="Yandava C."/>
            <person name="Klein B."/>
            <person name="McEwen J.G."/>
            <person name="Puccia R."/>
            <person name="Goldman G.H."/>
            <person name="Felipe M.S."/>
            <person name="Nino-Vega G."/>
            <person name="San-Blas G."/>
            <person name="Taylor J."/>
            <person name="Mendoza L."/>
            <person name="Galagan J."/>
            <person name="Nusbaum C."/>
            <person name="Birren B."/>
        </authorList>
    </citation>
    <scope>NUCLEOTIDE SEQUENCE</scope>
    <source>
        <strain evidence="2">G186AR</strain>
    </source>
</reference>
<dbReference type="RefSeq" id="XP_045283911.1">
    <property type="nucleotide sequence ID" value="XM_045435419.1"/>
</dbReference>
<gene>
    <name evidence="2" type="ORF">HCBG_08370</name>
</gene>
<feature type="compositionally biased region" description="Acidic residues" evidence="1">
    <location>
        <begin position="48"/>
        <end position="57"/>
    </location>
</feature>
<protein>
    <submittedName>
        <fullName evidence="2">Uncharacterized protein</fullName>
    </submittedName>
</protein>
<feature type="region of interest" description="Disordered" evidence="1">
    <location>
        <begin position="44"/>
        <end position="64"/>
    </location>
</feature>
<dbReference type="HOGENOM" id="CLU_1554803_0_0_1"/>
<keyword evidence="3" id="KW-1185">Reference proteome</keyword>
<evidence type="ECO:0000256" key="1">
    <source>
        <dbReference type="SAM" id="MobiDB-lite"/>
    </source>
</evidence>
<proteinExistence type="predicted"/>
<dbReference type="AlphaFoldDB" id="C0NYZ0"/>
<sequence>MASASPGAGNLVNFAVDAARFWDSGGRESSPVRPIGPHPAFVWLSPSYDDDDNDDGQPNELPDSTSRAAIAAAEFLASMLFNPRHRNFASGQWGVFLGFIPVARVVLTFHNTTQPPSEALRAESREAPGISGTTIFSETQDTSTSRIDAVHYNTTNDRPCPRAEGLVYDAVC</sequence>
<organism evidence="2 3">
    <name type="scientific">Ajellomyces capsulatus (strain G186AR / H82 / ATCC MYA-2454 / RMSCC 2432)</name>
    <name type="common">Darling's disease fungus</name>
    <name type="synonym">Histoplasma capsulatum</name>
    <dbReference type="NCBI Taxonomy" id="447093"/>
    <lineage>
        <taxon>Eukaryota</taxon>
        <taxon>Fungi</taxon>
        <taxon>Dikarya</taxon>
        <taxon>Ascomycota</taxon>
        <taxon>Pezizomycotina</taxon>
        <taxon>Eurotiomycetes</taxon>
        <taxon>Eurotiomycetidae</taxon>
        <taxon>Onygenales</taxon>
        <taxon>Ajellomycetaceae</taxon>
        <taxon>Histoplasma</taxon>
    </lineage>
</organism>
<dbReference type="GeneID" id="69041386"/>
<accession>C0NYZ0</accession>
<dbReference type="EMBL" id="GG663377">
    <property type="protein sequence ID" value="EEH03430.1"/>
    <property type="molecule type" value="Genomic_DNA"/>
</dbReference>
<dbReference type="InParanoid" id="C0NYZ0"/>
<evidence type="ECO:0000313" key="2">
    <source>
        <dbReference type="EMBL" id="EEH03430.1"/>
    </source>
</evidence>